<protein>
    <submittedName>
        <fullName evidence="2">Uncharacterized protein</fullName>
    </submittedName>
</protein>
<feature type="region of interest" description="Disordered" evidence="1">
    <location>
        <begin position="33"/>
        <end position="67"/>
    </location>
</feature>
<dbReference type="EMBL" id="AVOT02005247">
    <property type="protein sequence ID" value="MBW0478595.1"/>
    <property type="molecule type" value="Genomic_DNA"/>
</dbReference>
<name>A0A9Q3C8J0_9BASI</name>
<dbReference type="AlphaFoldDB" id="A0A9Q3C8J0"/>
<organism evidence="2 3">
    <name type="scientific">Austropuccinia psidii MF-1</name>
    <dbReference type="NCBI Taxonomy" id="1389203"/>
    <lineage>
        <taxon>Eukaryota</taxon>
        <taxon>Fungi</taxon>
        <taxon>Dikarya</taxon>
        <taxon>Basidiomycota</taxon>
        <taxon>Pucciniomycotina</taxon>
        <taxon>Pucciniomycetes</taxon>
        <taxon>Pucciniales</taxon>
        <taxon>Sphaerophragmiaceae</taxon>
        <taxon>Austropuccinia</taxon>
    </lineage>
</organism>
<sequence length="220" mass="24224">MFYLVSSIRESRSDYSISESSIEIQTSPASRGLITKKPFEGPVGHSGYKSKRQEFQPREEAQIEDARASTSFKSLSRIFDTLIESPEADITAITVVRPEPYPTGKNRDIPVSVQELVYGSKATGVGTSENFLDRHNELLSSSNEFHGPRKDRGSSEGFDTHFLQRTSPTDKSLVEKPKHFVRGPEKIVGPKEGKQSSGISLNSSFSFCSVLGVAMSKSIS</sequence>
<feature type="compositionally biased region" description="Basic and acidic residues" evidence="1">
    <location>
        <begin position="51"/>
        <end position="67"/>
    </location>
</feature>
<evidence type="ECO:0000313" key="3">
    <source>
        <dbReference type="Proteomes" id="UP000765509"/>
    </source>
</evidence>
<accession>A0A9Q3C8J0</accession>
<feature type="region of interest" description="Disordered" evidence="1">
    <location>
        <begin position="142"/>
        <end position="169"/>
    </location>
</feature>
<keyword evidence="3" id="KW-1185">Reference proteome</keyword>
<reference evidence="2" key="1">
    <citation type="submission" date="2021-03" db="EMBL/GenBank/DDBJ databases">
        <title>Draft genome sequence of rust myrtle Austropuccinia psidii MF-1, a brazilian biotype.</title>
        <authorList>
            <person name="Quecine M.C."/>
            <person name="Pachon D.M.R."/>
            <person name="Bonatelli M.L."/>
            <person name="Correr F.H."/>
            <person name="Franceschini L.M."/>
            <person name="Leite T.F."/>
            <person name="Margarido G.R.A."/>
            <person name="Almeida C.A."/>
            <person name="Ferrarezi J.A."/>
            <person name="Labate C.A."/>
        </authorList>
    </citation>
    <scope>NUCLEOTIDE SEQUENCE</scope>
    <source>
        <strain evidence="2">MF-1</strain>
    </source>
</reference>
<evidence type="ECO:0000313" key="2">
    <source>
        <dbReference type="EMBL" id="MBW0478595.1"/>
    </source>
</evidence>
<gene>
    <name evidence="2" type="ORF">O181_018310</name>
</gene>
<comment type="caution">
    <text evidence="2">The sequence shown here is derived from an EMBL/GenBank/DDBJ whole genome shotgun (WGS) entry which is preliminary data.</text>
</comment>
<evidence type="ECO:0000256" key="1">
    <source>
        <dbReference type="SAM" id="MobiDB-lite"/>
    </source>
</evidence>
<proteinExistence type="predicted"/>
<dbReference type="Proteomes" id="UP000765509">
    <property type="component" value="Unassembled WGS sequence"/>
</dbReference>